<dbReference type="Proteomes" id="UP000606922">
    <property type="component" value="Unassembled WGS sequence"/>
</dbReference>
<name>A0A916SM19_9MICO</name>
<reference evidence="2" key="1">
    <citation type="journal article" date="2014" name="Int. J. Syst. Evol. Microbiol.">
        <title>Complete genome sequence of Corynebacterium casei LMG S-19264T (=DSM 44701T), isolated from a smear-ripened cheese.</title>
        <authorList>
            <consortium name="US DOE Joint Genome Institute (JGI-PGF)"/>
            <person name="Walter F."/>
            <person name="Albersmeier A."/>
            <person name="Kalinowski J."/>
            <person name="Ruckert C."/>
        </authorList>
    </citation>
    <scope>NUCLEOTIDE SEQUENCE</scope>
    <source>
        <strain evidence="2">CGMCC 1.12813</strain>
    </source>
</reference>
<protein>
    <submittedName>
        <fullName evidence="2">Esterase</fullName>
    </submittedName>
</protein>
<feature type="domain" description="Beta-lactamase-related" evidence="1">
    <location>
        <begin position="42"/>
        <end position="305"/>
    </location>
</feature>
<proteinExistence type="predicted"/>
<dbReference type="AlphaFoldDB" id="A0A916SM19"/>
<dbReference type="EMBL" id="BMGB01000001">
    <property type="protein sequence ID" value="GGB07596.1"/>
    <property type="molecule type" value="Genomic_DNA"/>
</dbReference>
<dbReference type="PANTHER" id="PTHR43283">
    <property type="entry name" value="BETA-LACTAMASE-RELATED"/>
    <property type="match status" value="1"/>
</dbReference>
<sequence>MQSSFDWAQRQVRDGILPTAVLGIATSKGISDVAAFGSSGSRVATTGDAYALFSITKPLVGLTALRAVERGLLALDAPLVGAIPGFTSPAVTLTHLLSHTSGVSEPQLDVAEGTRRALVESEQDFTPGTMTRYSTIAFEGVAALVESATGDSLDVNLASLASDAGMPGLTFERDCDPHPVFGAAEQDLDYERFVTLRHPGAGLFATAADLLGLGSALLRNDGAVVHPTTRDAMLRPLTAGLPKLAPYLVERGQDWGLGWNLRHSAPGLLERGVFGHGGWAGTEFWVYPELDLTFVLLTNVAVPGRLGFNADPLFNAVAAGR</sequence>
<dbReference type="InterPro" id="IPR050789">
    <property type="entry name" value="Diverse_Enzym_Activities"/>
</dbReference>
<dbReference type="RefSeq" id="WP_188510705.1">
    <property type="nucleotide sequence ID" value="NZ_BMGB01000001.1"/>
</dbReference>
<dbReference type="InterPro" id="IPR001466">
    <property type="entry name" value="Beta-lactam-related"/>
</dbReference>
<evidence type="ECO:0000313" key="2">
    <source>
        <dbReference type="EMBL" id="GGB07596.1"/>
    </source>
</evidence>
<reference evidence="2" key="2">
    <citation type="submission" date="2020-09" db="EMBL/GenBank/DDBJ databases">
        <authorList>
            <person name="Sun Q."/>
            <person name="Zhou Y."/>
        </authorList>
    </citation>
    <scope>NUCLEOTIDE SEQUENCE</scope>
    <source>
        <strain evidence="2">CGMCC 1.12813</strain>
    </source>
</reference>
<dbReference type="SUPFAM" id="SSF56601">
    <property type="entry name" value="beta-lactamase/transpeptidase-like"/>
    <property type="match status" value="1"/>
</dbReference>
<dbReference type="Pfam" id="PF00144">
    <property type="entry name" value="Beta-lactamase"/>
    <property type="match status" value="1"/>
</dbReference>
<comment type="caution">
    <text evidence="2">The sequence shown here is derived from an EMBL/GenBank/DDBJ whole genome shotgun (WGS) entry which is preliminary data.</text>
</comment>
<gene>
    <name evidence="2" type="ORF">GCM10010979_22660</name>
</gene>
<keyword evidence="3" id="KW-1185">Reference proteome</keyword>
<evidence type="ECO:0000313" key="3">
    <source>
        <dbReference type="Proteomes" id="UP000606922"/>
    </source>
</evidence>
<accession>A0A916SM19</accession>
<organism evidence="2 3">
    <name type="scientific">Conyzicola nivalis</name>
    <dbReference type="NCBI Taxonomy" id="1477021"/>
    <lineage>
        <taxon>Bacteria</taxon>
        <taxon>Bacillati</taxon>
        <taxon>Actinomycetota</taxon>
        <taxon>Actinomycetes</taxon>
        <taxon>Micrococcales</taxon>
        <taxon>Microbacteriaceae</taxon>
        <taxon>Conyzicola</taxon>
    </lineage>
</organism>
<dbReference type="InterPro" id="IPR012338">
    <property type="entry name" value="Beta-lactam/transpept-like"/>
</dbReference>
<evidence type="ECO:0000259" key="1">
    <source>
        <dbReference type="Pfam" id="PF00144"/>
    </source>
</evidence>
<dbReference type="Gene3D" id="3.40.710.10">
    <property type="entry name" value="DD-peptidase/beta-lactamase superfamily"/>
    <property type="match status" value="1"/>
</dbReference>